<feature type="domain" description="Endonuclease/exonuclease/phosphatase" evidence="2">
    <location>
        <begin position="69"/>
        <end position="303"/>
    </location>
</feature>
<dbReference type="CDD" id="cd09076">
    <property type="entry name" value="L1-EN"/>
    <property type="match status" value="1"/>
</dbReference>
<dbReference type="PANTHER" id="PTHR23227">
    <property type="entry name" value="BUCENTAUR RELATED"/>
    <property type="match status" value="1"/>
</dbReference>
<gene>
    <name evidence="3" type="primary">CFDP2_30</name>
    <name evidence="3" type="ORF">GWK47_034448</name>
</gene>
<proteinExistence type="predicted"/>
<evidence type="ECO:0000259" key="2">
    <source>
        <dbReference type="Pfam" id="PF03372"/>
    </source>
</evidence>
<dbReference type="EMBL" id="JACEEZ010003235">
    <property type="protein sequence ID" value="KAG0727553.1"/>
    <property type="molecule type" value="Genomic_DNA"/>
</dbReference>
<evidence type="ECO:0000313" key="4">
    <source>
        <dbReference type="Proteomes" id="UP000770661"/>
    </source>
</evidence>
<keyword evidence="4" id="KW-1185">Reference proteome</keyword>
<dbReference type="InterPro" id="IPR005135">
    <property type="entry name" value="Endo/exonuclease/phosphatase"/>
</dbReference>
<protein>
    <submittedName>
        <fullName evidence="3">Craniofacial development protein 2</fullName>
    </submittedName>
</protein>
<evidence type="ECO:0000256" key="1">
    <source>
        <dbReference type="SAM" id="MobiDB-lite"/>
    </source>
</evidence>
<name>A0A8J4YGF3_CHIOP</name>
<dbReference type="OrthoDB" id="1294958at2759"/>
<dbReference type="InterPro" id="IPR036691">
    <property type="entry name" value="Endo/exonu/phosph_ase_sf"/>
</dbReference>
<dbReference type="GO" id="GO:0003824">
    <property type="term" value="F:catalytic activity"/>
    <property type="evidence" value="ECO:0007669"/>
    <property type="project" value="InterPro"/>
</dbReference>
<dbReference type="Proteomes" id="UP000770661">
    <property type="component" value="Unassembled WGS sequence"/>
</dbReference>
<accession>A0A8J4YGF3</accession>
<reference evidence="3" key="1">
    <citation type="submission" date="2020-07" db="EMBL/GenBank/DDBJ databases">
        <title>The High-quality genome of the commercially important snow crab, Chionoecetes opilio.</title>
        <authorList>
            <person name="Jeong J.-H."/>
            <person name="Ryu S."/>
        </authorList>
    </citation>
    <scope>NUCLEOTIDE SEQUENCE</scope>
    <source>
        <strain evidence="3">MADBK_172401_WGS</strain>
        <tissue evidence="3">Digestive gland</tissue>
    </source>
</reference>
<evidence type="ECO:0000313" key="3">
    <source>
        <dbReference type="EMBL" id="KAG0727553.1"/>
    </source>
</evidence>
<dbReference type="Pfam" id="PF03372">
    <property type="entry name" value="Exo_endo_phos"/>
    <property type="match status" value="1"/>
</dbReference>
<sequence length="474" mass="53129">MQTPPMPTQGRGLPMTSAGQSPRESRTPNRVVGPPIPTFSYGGGRGGAKAAPARRITPGINLRRVLRVGSWNVLSLSNDRRLPLLSGELSRLRVDIVGLSETRRPGSGETSSGGYTYYWSGMSNGHRDLEVSIGISSKLQPSVVEVTPVDERKIRVRMKHTLGFMSLLAVYAPTEVRKTEEKEMFYAKLDSVLDQCPPRDTLIVLGDFNATTGTVRDGYELCVGPHGSDTRNTKSSLLLNFPRSRRLRIAGSWYQRPELHRWTWYSNAGGVAKEIDHVLVSTRWRILQNCRVYRSAAFFGTDHILAVATLKLHVKSRRISRGNHTVFQLEKLKDLTCAHEYAVAVSNRFDVLGALVDPVELWSVEQTLEKIEESRAARLAGNQDQHRVLSRRTRTLLRRDKKRYVRSLAEDVEGHLNTNDLRLAYRALKKLRSKSPYRASAIRTADGRLVSDMEGQMARGAEYYRAVVHGGPSN</sequence>
<dbReference type="AlphaFoldDB" id="A0A8J4YGF3"/>
<dbReference type="Gene3D" id="3.60.10.10">
    <property type="entry name" value="Endonuclease/exonuclease/phosphatase"/>
    <property type="match status" value="1"/>
</dbReference>
<feature type="region of interest" description="Disordered" evidence="1">
    <location>
        <begin position="1"/>
        <end position="51"/>
    </location>
</feature>
<dbReference type="SUPFAM" id="SSF56219">
    <property type="entry name" value="DNase I-like"/>
    <property type="match status" value="1"/>
</dbReference>
<dbReference type="InterPro" id="IPR027124">
    <property type="entry name" value="Swc5/CFDP1/2"/>
</dbReference>
<comment type="caution">
    <text evidence="3">The sequence shown here is derived from an EMBL/GenBank/DDBJ whole genome shotgun (WGS) entry which is preliminary data.</text>
</comment>
<dbReference type="PANTHER" id="PTHR23227:SF85">
    <property type="entry name" value="CRANIOFACIAL DEVELOPMENT PROTEIN 2"/>
    <property type="match status" value="1"/>
</dbReference>
<organism evidence="3 4">
    <name type="scientific">Chionoecetes opilio</name>
    <name type="common">Atlantic snow crab</name>
    <name type="synonym">Cancer opilio</name>
    <dbReference type="NCBI Taxonomy" id="41210"/>
    <lineage>
        <taxon>Eukaryota</taxon>
        <taxon>Metazoa</taxon>
        <taxon>Ecdysozoa</taxon>
        <taxon>Arthropoda</taxon>
        <taxon>Crustacea</taxon>
        <taxon>Multicrustacea</taxon>
        <taxon>Malacostraca</taxon>
        <taxon>Eumalacostraca</taxon>
        <taxon>Eucarida</taxon>
        <taxon>Decapoda</taxon>
        <taxon>Pleocyemata</taxon>
        <taxon>Brachyura</taxon>
        <taxon>Eubrachyura</taxon>
        <taxon>Majoidea</taxon>
        <taxon>Majidae</taxon>
        <taxon>Chionoecetes</taxon>
    </lineage>
</organism>